<evidence type="ECO:0000313" key="5">
    <source>
        <dbReference type="EMBL" id="QID83603.1"/>
    </source>
</evidence>
<feature type="domain" description="DUF155" evidence="4">
    <location>
        <begin position="156"/>
        <end position="350"/>
    </location>
</feature>
<feature type="transmembrane region" description="Helical" evidence="3">
    <location>
        <begin position="374"/>
        <end position="395"/>
    </location>
</feature>
<feature type="region of interest" description="Disordered" evidence="2">
    <location>
        <begin position="34"/>
        <end position="55"/>
    </location>
</feature>
<keyword evidence="3" id="KW-0472">Membrane</keyword>
<dbReference type="InterPro" id="IPR003734">
    <property type="entry name" value="DUF155"/>
</dbReference>
<accession>A0A6C1E3Z2</accession>
<organism evidence="5 6">
    <name type="scientific">Saccharomyces pastorianus</name>
    <name type="common">Lager yeast</name>
    <name type="synonym">Saccharomyces cerevisiae x Saccharomyces eubayanus</name>
    <dbReference type="NCBI Taxonomy" id="27292"/>
    <lineage>
        <taxon>Eukaryota</taxon>
        <taxon>Fungi</taxon>
        <taxon>Dikarya</taxon>
        <taxon>Ascomycota</taxon>
        <taxon>Saccharomycotina</taxon>
        <taxon>Saccharomycetes</taxon>
        <taxon>Saccharomycetales</taxon>
        <taxon>Saccharomycetaceae</taxon>
        <taxon>Saccharomyces</taxon>
    </lineage>
</organism>
<dbReference type="Pfam" id="PF02582">
    <property type="entry name" value="DUF155"/>
    <property type="match status" value="1"/>
</dbReference>
<dbReference type="Proteomes" id="UP000501346">
    <property type="component" value="Chromosome SeII-SeIV"/>
</dbReference>
<gene>
    <name evidence="5" type="primary">MRX10_2</name>
    <name evidence="5" type="ORF">GRS66_006073</name>
</gene>
<evidence type="ECO:0000256" key="2">
    <source>
        <dbReference type="SAM" id="MobiDB-lite"/>
    </source>
</evidence>
<reference evidence="5 6" key="1">
    <citation type="journal article" date="2019" name="BMC Genomics">
        <title>Chromosome level assembly and comparative genome analysis confirm lager-brewing yeasts originated from a single hybridization.</title>
        <authorList>
            <person name="Salazar A.N."/>
            <person name="Gorter de Vries A.R."/>
            <person name="van den Broek M."/>
            <person name="Brouwers N."/>
            <person name="de la Torre Cortes P."/>
            <person name="Kuijpers N.G.A."/>
            <person name="Daran J.G."/>
            <person name="Abeel T."/>
        </authorList>
    </citation>
    <scope>NUCLEOTIDE SEQUENCE [LARGE SCALE GENOMIC DNA]</scope>
    <source>
        <strain evidence="5 6">CBS 1483</strain>
    </source>
</reference>
<evidence type="ECO:0000256" key="1">
    <source>
        <dbReference type="ARBA" id="ARBA00008306"/>
    </source>
</evidence>
<evidence type="ECO:0000259" key="4">
    <source>
        <dbReference type="Pfam" id="PF02582"/>
    </source>
</evidence>
<dbReference type="PANTHER" id="PTHR16255:SF1">
    <property type="entry name" value="REQUIRED FOR MEIOTIC NUCLEAR DIVISION PROTEIN 1 HOMOLOG"/>
    <property type="match status" value="1"/>
</dbReference>
<evidence type="ECO:0000256" key="3">
    <source>
        <dbReference type="SAM" id="Phobius"/>
    </source>
</evidence>
<dbReference type="EMBL" id="CP048999">
    <property type="protein sequence ID" value="QID83603.1"/>
    <property type="molecule type" value="Genomic_DNA"/>
</dbReference>
<comment type="similarity">
    <text evidence="1">Belongs to the RMD1/sif2 family.</text>
</comment>
<dbReference type="AlphaFoldDB" id="A0A6C1E3Z2"/>
<dbReference type="OrthoDB" id="242766at2759"/>
<name>A0A6C1E3Z2_SACPS</name>
<sequence length="417" mass="47551">MLPIKVLPNSFSFVSRLQIRWIRTNLLVMNSKVGDDSSRGKVAAEKKANKDSSPMDTKIKTMKTLTNSKNPTRYLRRSFVPNHRNEEREHDNLKDVLSKKYLKMESCTTITTGEGYNLKECVRFLKGQGYKPTNLITGEIVTFRYQDNGHKGDIMILGQNGSIVSWGFGESTVRDKIVPLVEGASINPLAKEDFETEDMDYVELVKKQDVERFLSGNNGAKPKFVDESFLSGDLILINSLDADQGMLDKAAFSSGLSRSTNLAVLEEAMEKHISKTRTITENISKGTKLNLKSNDALKSIGRLFLIRGKLNLYSELIETPDLYWSEPQLEVIFKNVSRYLDIGPRINILNSKLDYSTDECRALISLLNERNGAFLEWIIIYLIAFELCFEIYHFYQRYYSPQCIETKSNDPNVKEKN</sequence>
<dbReference type="InterPro" id="IPR051624">
    <property type="entry name" value="RMD1/Sad1-interacting"/>
</dbReference>
<dbReference type="GO" id="GO:0005739">
    <property type="term" value="C:mitochondrion"/>
    <property type="evidence" value="ECO:0007669"/>
    <property type="project" value="UniProtKB-ARBA"/>
</dbReference>
<dbReference type="PANTHER" id="PTHR16255">
    <property type="entry name" value="REQUIRED FOR MEIOTIC NUCLEAR DIVISION PROTEIN 1 HOMOLOG"/>
    <property type="match status" value="1"/>
</dbReference>
<keyword evidence="3" id="KW-0812">Transmembrane</keyword>
<feature type="compositionally biased region" description="Basic and acidic residues" evidence="2">
    <location>
        <begin position="34"/>
        <end position="50"/>
    </location>
</feature>
<keyword evidence="6" id="KW-1185">Reference proteome</keyword>
<protein>
    <submittedName>
        <fullName evidence="5">MIOREX complex component 10</fullName>
    </submittedName>
</protein>
<proteinExistence type="inferred from homology"/>
<dbReference type="GO" id="GO:0070131">
    <property type="term" value="P:positive regulation of mitochondrial translation"/>
    <property type="evidence" value="ECO:0007669"/>
    <property type="project" value="TreeGrafter"/>
</dbReference>
<keyword evidence="3" id="KW-1133">Transmembrane helix</keyword>
<evidence type="ECO:0000313" key="6">
    <source>
        <dbReference type="Proteomes" id="UP000501346"/>
    </source>
</evidence>